<organism evidence="1 2">
    <name type="scientific">Proteobacteria bacterium 228</name>
    <dbReference type="NCBI Taxonomy" id="2083153"/>
    <lineage>
        <taxon>Bacteria</taxon>
        <taxon>Pseudomonadati</taxon>
        <taxon>Pseudomonadota</taxon>
    </lineage>
</organism>
<sequence>MANLRLVIFGKIIPSIFGHSNKFSKYILQALRRYLSINQSPLCTAAAQGTVISGFWKMPVIPALHHIREEQSEGAHDSPLKGTAA</sequence>
<gene>
    <name evidence="1" type="ORF">C4K68_24625</name>
</gene>
<dbReference type="AlphaFoldDB" id="A0A2S5KIS8"/>
<dbReference type="EMBL" id="PRLP01000143">
    <property type="protein sequence ID" value="PPC74513.1"/>
    <property type="molecule type" value="Genomic_DNA"/>
</dbReference>
<protein>
    <submittedName>
        <fullName evidence="1">Uncharacterized protein</fullName>
    </submittedName>
</protein>
<evidence type="ECO:0000313" key="1">
    <source>
        <dbReference type="EMBL" id="PPC74513.1"/>
    </source>
</evidence>
<proteinExistence type="predicted"/>
<accession>A0A2S5KIS8</accession>
<name>A0A2S5KIS8_9PROT</name>
<comment type="caution">
    <text evidence="1">The sequence shown here is derived from an EMBL/GenBank/DDBJ whole genome shotgun (WGS) entry which is preliminary data.</text>
</comment>
<reference evidence="1 2" key="1">
    <citation type="submission" date="2018-02" db="EMBL/GenBank/DDBJ databases">
        <title>novel marine gammaproteobacteria from coastal saline agro ecosystem.</title>
        <authorList>
            <person name="Krishnan R."/>
            <person name="Ramesh Kumar N."/>
        </authorList>
    </citation>
    <scope>NUCLEOTIDE SEQUENCE [LARGE SCALE GENOMIC DNA]</scope>
    <source>
        <strain evidence="1 2">228</strain>
    </source>
</reference>
<evidence type="ECO:0000313" key="2">
    <source>
        <dbReference type="Proteomes" id="UP000238196"/>
    </source>
</evidence>
<dbReference type="Proteomes" id="UP000238196">
    <property type="component" value="Unassembled WGS sequence"/>
</dbReference>